<feature type="transmembrane region" description="Helical" evidence="8">
    <location>
        <begin position="122"/>
        <end position="140"/>
    </location>
</feature>
<feature type="transmembrane region" description="Helical" evidence="8">
    <location>
        <begin position="253"/>
        <end position="275"/>
    </location>
</feature>
<keyword evidence="6 8" id="KW-1133">Transmembrane helix</keyword>
<evidence type="ECO:0000256" key="2">
    <source>
        <dbReference type="ARBA" id="ARBA00010110"/>
    </source>
</evidence>
<gene>
    <name evidence="9" type="ORF">FO013_05365</name>
</gene>
<feature type="transmembrane region" description="Helical" evidence="8">
    <location>
        <begin position="152"/>
        <end position="175"/>
    </location>
</feature>
<organism evidence="9 10">
    <name type="scientific">Brevibacterium aurantiacum</name>
    <dbReference type="NCBI Taxonomy" id="273384"/>
    <lineage>
        <taxon>Bacteria</taxon>
        <taxon>Bacillati</taxon>
        <taxon>Actinomycetota</taxon>
        <taxon>Actinomycetes</taxon>
        <taxon>Micrococcales</taxon>
        <taxon>Brevibacteriaceae</taxon>
        <taxon>Brevibacterium</taxon>
    </lineage>
</organism>
<dbReference type="GO" id="GO:0015105">
    <property type="term" value="F:arsenite transmembrane transporter activity"/>
    <property type="evidence" value="ECO:0007669"/>
    <property type="project" value="TreeGrafter"/>
</dbReference>
<dbReference type="Proteomes" id="UP000316406">
    <property type="component" value="Unassembled WGS sequence"/>
</dbReference>
<evidence type="ECO:0000256" key="4">
    <source>
        <dbReference type="ARBA" id="ARBA00022475"/>
    </source>
</evidence>
<dbReference type="InterPro" id="IPR038770">
    <property type="entry name" value="Na+/solute_symporter_sf"/>
</dbReference>
<evidence type="ECO:0000256" key="1">
    <source>
        <dbReference type="ARBA" id="ARBA00004651"/>
    </source>
</evidence>
<dbReference type="InterPro" id="IPR002657">
    <property type="entry name" value="BilAc:Na_symport/Acr3"/>
</dbReference>
<keyword evidence="7 8" id="KW-0472">Membrane</keyword>
<evidence type="ECO:0000313" key="9">
    <source>
        <dbReference type="EMBL" id="TSI17639.1"/>
    </source>
</evidence>
<accession>A0A556CJN5</accession>
<feature type="transmembrane region" description="Helical" evidence="8">
    <location>
        <begin position="187"/>
        <end position="209"/>
    </location>
</feature>
<feature type="transmembrane region" description="Helical" evidence="8">
    <location>
        <begin position="93"/>
        <end position="116"/>
    </location>
</feature>
<dbReference type="Pfam" id="PF01758">
    <property type="entry name" value="SBF"/>
    <property type="match status" value="1"/>
</dbReference>
<evidence type="ECO:0000256" key="5">
    <source>
        <dbReference type="ARBA" id="ARBA00022692"/>
    </source>
</evidence>
<proteinExistence type="inferred from homology"/>
<feature type="transmembrane region" description="Helical" evidence="8">
    <location>
        <begin position="230"/>
        <end position="247"/>
    </location>
</feature>
<keyword evidence="3" id="KW-0813">Transport</keyword>
<protein>
    <submittedName>
        <fullName evidence="9">Arsenic resistance protein</fullName>
    </submittedName>
</protein>
<evidence type="ECO:0000256" key="6">
    <source>
        <dbReference type="ARBA" id="ARBA00022989"/>
    </source>
</evidence>
<dbReference type="GO" id="GO:0015297">
    <property type="term" value="F:antiporter activity"/>
    <property type="evidence" value="ECO:0007669"/>
    <property type="project" value="InterPro"/>
</dbReference>
<keyword evidence="5 8" id="KW-0812">Transmembrane</keyword>
<evidence type="ECO:0000256" key="8">
    <source>
        <dbReference type="SAM" id="Phobius"/>
    </source>
</evidence>
<dbReference type="PANTHER" id="PTHR43057:SF1">
    <property type="entry name" value="ARSENICAL-RESISTANCE PROTEIN 3"/>
    <property type="match status" value="1"/>
</dbReference>
<dbReference type="GO" id="GO:0015104">
    <property type="term" value="F:antimonite transmembrane transporter activity"/>
    <property type="evidence" value="ECO:0007669"/>
    <property type="project" value="TreeGrafter"/>
</dbReference>
<keyword evidence="10" id="KW-1185">Reference proteome</keyword>
<dbReference type="InterPro" id="IPR004706">
    <property type="entry name" value="Arsenical-R_Acr3"/>
</dbReference>
<evidence type="ECO:0000313" key="10">
    <source>
        <dbReference type="Proteomes" id="UP000316406"/>
    </source>
</evidence>
<keyword evidence="4" id="KW-1003">Cell membrane</keyword>
<dbReference type="OrthoDB" id="3254016at2"/>
<evidence type="ECO:0000256" key="3">
    <source>
        <dbReference type="ARBA" id="ARBA00022448"/>
    </source>
</evidence>
<comment type="similarity">
    <text evidence="2">Belongs to the arsenical resistance-3 (ACR3) (TC 2.A.59) family.</text>
</comment>
<name>A0A556CJN5_BREAU</name>
<dbReference type="Gene3D" id="1.20.1530.20">
    <property type="match status" value="1"/>
</dbReference>
<feature type="transmembrane region" description="Helical" evidence="8">
    <location>
        <begin position="62"/>
        <end position="81"/>
    </location>
</feature>
<evidence type="ECO:0000256" key="7">
    <source>
        <dbReference type="ARBA" id="ARBA00023136"/>
    </source>
</evidence>
<dbReference type="EMBL" id="VLTK01000003">
    <property type="protein sequence ID" value="TSI17639.1"/>
    <property type="molecule type" value="Genomic_DNA"/>
</dbReference>
<dbReference type="GO" id="GO:0005886">
    <property type="term" value="C:plasma membrane"/>
    <property type="evidence" value="ECO:0007669"/>
    <property type="project" value="UniProtKB-SubCell"/>
</dbReference>
<comment type="subcellular location">
    <subcellularLocation>
        <location evidence="1">Cell membrane</location>
        <topology evidence="1">Multi-pass membrane protein</topology>
    </subcellularLocation>
</comment>
<reference evidence="9 10" key="1">
    <citation type="submission" date="2019-07" db="EMBL/GenBank/DDBJ databases">
        <title>Draft genome sequence of Brevibacterium aurantiacum XU54 isolated from Xinjiang China.</title>
        <authorList>
            <person name="Xu X."/>
        </authorList>
    </citation>
    <scope>NUCLEOTIDE SEQUENCE [LARGE SCALE GENOMIC DNA]</scope>
    <source>
        <strain evidence="9 10">XU54</strain>
    </source>
</reference>
<comment type="caution">
    <text evidence="9">The sequence shown here is derived from an EMBL/GenBank/DDBJ whole genome shotgun (WGS) entry which is preliminary data.</text>
</comment>
<dbReference type="AlphaFoldDB" id="A0A556CJN5"/>
<dbReference type="PANTHER" id="PTHR43057">
    <property type="entry name" value="ARSENITE EFFLUX TRANSPORTER"/>
    <property type="match status" value="1"/>
</dbReference>
<feature type="transmembrane region" description="Helical" evidence="8">
    <location>
        <begin position="36"/>
        <end position="56"/>
    </location>
</feature>
<sequence length="348" mass="36588">MSASPSSAKGRCLTATTGPRTADCPRVLASLTRHQVLWYLIAIVTGALIGLGQPVASSLATTAITPCLIALLFVTFLDIPFDAVRVSFTDMKFLGAVTLVNFLIVPLIVAGLYAIMPPAQPIILPVLIVLLTPCIDYVLVFTRSAGGDHVSLLALTPVLMLVQIILLPVYLWIILGTTAVGPIAPGPFIAALVIFILLPLGTSVVVRLLSRRSTVADRCVQSVSGSMVPMMMLTLAVIAAAQVPLIASHLSDLGGAVATFVVFAIIMTCLGAILARVLPLSVGQGRSLVFTAVTRNSLVMLPIVRAMTADGIGPSTVVAQTIVELVFMLLLVRLVPRILPDTAVSENR</sequence>